<organism evidence="2 3">
    <name type="scientific">Roseomonas acroporae</name>
    <dbReference type="NCBI Taxonomy" id="2937791"/>
    <lineage>
        <taxon>Bacteria</taxon>
        <taxon>Pseudomonadati</taxon>
        <taxon>Pseudomonadota</taxon>
        <taxon>Alphaproteobacteria</taxon>
        <taxon>Acetobacterales</taxon>
        <taxon>Roseomonadaceae</taxon>
        <taxon>Roseomonas</taxon>
    </lineage>
</organism>
<dbReference type="Proteomes" id="UP001139516">
    <property type="component" value="Unassembled WGS sequence"/>
</dbReference>
<comment type="caution">
    <text evidence="2">The sequence shown here is derived from an EMBL/GenBank/DDBJ whole genome shotgun (WGS) entry which is preliminary data.</text>
</comment>
<dbReference type="InterPro" id="IPR004360">
    <property type="entry name" value="Glyas_Fos-R_dOase_dom"/>
</dbReference>
<dbReference type="InterPro" id="IPR037523">
    <property type="entry name" value="VOC_core"/>
</dbReference>
<accession>A0A9X1Y9K9</accession>
<name>A0A9X1Y9K9_9PROT</name>
<proteinExistence type="predicted"/>
<evidence type="ECO:0000259" key="1">
    <source>
        <dbReference type="PROSITE" id="PS51819"/>
    </source>
</evidence>
<dbReference type="SUPFAM" id="SSF54593">
    <property type="entry name" value="Glyoxalase/Bleomycin resistance protein/Dihydroxybiphenyl dioxygenase"/>
    <property type="match status" value="1"/>
</dbReference>
<feature type="domain" description="VOC" evidence="1">
    <location>
        <begin position="10"/>
        <end position="135"/>
    </location>
</feature>
<sequence length="141" mass="15419">MTDKPPRLSGVLETSLYVADLDRARAFYQDLFGLEEFMHDGRMCALGVPGGQVLLLFRLGGSAEPSPTPFGTIPAHDGRGVQHLCFAIPYTALGEWEAHLARRGIAVESRLAWPQGGTSLYFRDPDGHSLEVATPGLWPNR</sequence>
<dbReference type="PANTHER" id="PTHR21366">
    <property type="entry name" value="GLYOXALASE FAMILY PROTEIN"/>
    <property type="match status" value="1"/>
</dbReference>
<dbReference type="PROSITE" id="PS51819">
    <property type="entry name" value="VOC"/>
    <property type="match status" value="1"/>
</dbReference>
<dbReference type="InterPro" id="IPR050383">
    <property type="entry name" value="GlyoxalaseI/FosfomycinResist"/>
</dbReference>
<dbReference type="InterPro" id="IPR029068">
    <property type="entry name" value="Glyas_Bleomycin-R_OHBP_Dase"/>
</dbReference>
<protein>
    <submittedName>
        <fullName evidence="2">VOC family protein</fullName>
    </submittedName>
</protein>
<dbReference type="EMBL" id="JALPRX010000040">
    <property type="protein sequence ID" value="MCK8784880.1"/>
    <property type="molecule type" value="Genomic_DNA"/>
</dbReference>
<evidence type="ECO:0000313" key="3">
    <source>
        <dbReference type="Proteomes" id="UP001139516"/>
    </source>
</evidence>
<dbReference type="Gene3D" id="3.10.180.10">
    <property type="entry name" value="2,3-Dihydroxybiphenyl 1,2-Dioxygenase, domain 1"/>
    <property type="match status" value="1"/>
</dbReference>
<dbReference type="RefSeq" id="WP_248667005.1">
    <property type="nucleotide sequence ID" value="NZ_JALPRX010000040.1"/>
</dbReference>
<gene>
    <name evidence="2" type="ORF">M0638_10850</name>
</gene>
<evidence type="ECO:0000313" key="2">
    <source>
        <dbReference type="EMBL" id="MCK8784880.1"/>
    </source>
</evidence>
<reference evidence="2" key="1">
    <citation type="submission" date="2022-04" db="EMBL/GenBank/DDBJ databases">
        <title>Roseomonas acroporae sp. nov., isolated from coral Acropora digitifera.</title>
        <authorList>
            <person name="Sun H."/>
        </authorList>
    </citation>
    <scope>NUCLEOTIDE SEQUENCE</scope>
    <source>
        <strain evidence="2">NAR14</strain>
    </source>
</reference>
<dbReference type="AlphaFoldDB" id="A0A9X1Y9K9"/>
<keyword evidence="3" id="KW-1185">Reference proteome</keyword>
<dbReference type="PANTHER" id="PTHR21366:SF22">
    <property type="entry name" value="VOC DOMAIN-CONTAINING PROTEIN"/>
    <property type="match status" value="1"/>
</dbReference>
<dbReference type="Pfam" id="PF00903">
    <property type="entry name" value="Glyoxalase"/>
    <property type="match status" value="1"/>
</dbReference>